<sequence length="99" mass="11689">MRDRRWNPGIDGFRRERLVDLNEGQMGKDKIRKSKQERGSRWIKIRDIIRWRIRKEIWGKSLGSGEWIGFLIIINSEALEIEEPAIGEFGREGERGGRP</sequence>
<dbReference type="AlphaFoldDB" id="A0A8X7SGH0"/>
<protein>
    <submittedName>
        <fullName evidence="1">Uncharacterized protein</fullName>
    </submittedName>
</protein>
<name>A0A8X7SGH0_BRACI</name>
<gene>
    <name evidence="1" type="ORF">Bca52824_026352</name>
</gene>
<proteinExistence type="predicted"/>
<keyword evidence="2" id="KW-1185">Reference proteome</keyword>
<evidence type="ECO:0000313" key="1">
    <source>
        <dbReference type="EMBL" id="KAG2306604.1"/>
    </source>
</evidence>
<comment type="caution">
    <text evidence="1">The sequence shown here is derived from an EMBL/GenBank/DDBJ whole genome shotgun (WGS) entry which is preliminary data.</text>
</comment>
<dbReference type="EMBL" id="JAAMPC010000006">
    <property type="protein sequence ID" value="KAG2306604.1"/>
    <property type="molecule type" value="Genomic_DNA"/>
</dbReference>
<organism evidence="1 2">
    <name type="scientific">Brassica carinata</name>
    <name type="common">Ethiopian mustard</name>
    <name type="synonym">Abyssinian cabbage</name>
    <dbReference type="NCBI Taxonomy" id="52824"/>
    <lineage>
        <taxon>Eukaryota</taxon>
        <taxon>Viridiplantae</taxon>
        <taxon>Streptophyta</taxon>
        <taxon>Embryophyta</taxon>
        <taxon>Tracheophyta</taxon>
        <taxon>Spermatophyta</taxon>
        <taxon>Magnoliopsida</taxon>
        <taxon>eudicotyledons</taxon>
        <taxon>Gunneridae</taxon>
        <taxon>Pentapetalae</taxon>
        <taxon>rosids</taxon>
        <taxon>malvids</taxon>
        <taxon>Brassicales</taxon>
        <taxon>Brassicaceae</taxon>
        <taxon>Brassiceae</taxon>
        <taxon>Brassica</taxon>
    </lineage>
</organism>
<accession>A0A8X7SGH0</accession>
<reference evidence="1 2" key="1">
    <citation type="submission" date="2020-02" db="EMBL/GenBank/DDBJ databases">
        <authorList>
            <person name="Ma Q."/>
            <person name="Huang Y."/>
            <person name="Song X."/>
            <person name="Pei D."/>
        </authorList>
    </citation>
    <scope>NUCLEOTIDE SEQUENCE [LARGE SCALE GENOMIC DNA]</scope>
    <source>
        <strain evidence="1">Sxm20200214</strain>
        <tissue evidence="1">Leaf</tissue>
    </source>
</reference>
<dbReference type="Proteomes" id="UP000886595">
    <property type="component" value="Unassembled WGS sequence"/>
</dbReference>
<evidence type="ECO:0000313" key="2">
    <source>
        <dbReference type="Proteomes" id="UP000886595"/>
    </source>
</evidence>